<dbReference type="OrthoDB" id="70008at2157"/>
<dbReference type="KEGG" id="hru:Halru_2077"/>
<dbReference type="GeneID" id="55574955"/>
<dbReference type="EMBL" id="CP003050">
    <property type="protein sequence ID" value="AGB16669.1"/>
    <property type="molecule type" value="Genomic_DNA"/>
</dbReference>
<reference evidence="1" key="1">
    <citation type="submission" date="2011-09" db="EMBL/GenBank/DDBJ databases">
        <title>Complete sequence of Halovivax ruber XH-70.</title>
        <authorList>
            <consortium name="US DOE Joint Genome Institute"/>
            <person name="Lucas S."/>
            <person name="Han J."/>
            <person name="Lapidus A."/>
            <person name="Cheng J.-F."/>
            <person name="Goodwin L."/>
            <person name="Pitluck S."/>
            <person name="Peters L."/>
            <person name="Mikhailova N."/>
            <person name="Davenport K."/>
            <person name="Detter J.C."/>
            <person name="Han C."/>
            <person name="Tapia R."/>
            <person name="Land M."/>
            <person name="Hauser L."/>
            <person name="Kyrpides N."/>
            <person name="Ivanova N."/>
            <person name="Pagani I."/>
            <person name="Sproer C."/>
            <person name="Anderson I."/>
            <person name="Woyke T."/>
        </authorList>
    </citation>
    <scope>NUCLEOTIDE SEQUENCE</scope>
    <source>
        <strain evidence="1">XH-70</strain>
    </source>
</reference>
<dbReference type="RefSeq" id="WP_015301283.1">
    <property type="nucleotide sequence ID" value="NC_019964.1"/>
</dbReference>
<proteinExistence type="predicted"/>
<gene>
    <name evidence="1" type="ordered locus">Halru_2077</name>
</gene>
<dbReference type="eggNOG" id="arCOG06415">
    <property type="taxonomic scope" value="Archaea"/>
</dbReference>
<evidence type="ECO:0000313" key="1">
    <source>
        <dbReference type="EMBL" id="AGB16669.1"/>
    </source>
</evidence>
<keyword evidence="2" id="KW-1185">Reference proteome</keyword>
<dbReference type="Proteomes" id="UP000010846">
    <property type="component" value="Chromosome"/>
</dbReference>
<sequence length="58" mass="6326">MSVEGLCQICESRPAEHQCENCGALVCDVHFDSELGLCADCAAQARPGEDDDTEIHRF</sequence>
<dbReference type="HOGENOM" id="CLU_202923_0_0_2"/>
<name>L0ID24_HALRX</name>
<protein>
    <recommendedName>
        <fullName evidence="3">HIT zinc finger</fullName>
    </recommendedName>
</protein>
<dbReference type="AlphaFoldDB" id="L0ID24"/>
<evidence type="ECO:0000313" key="2">
    <source>
        <dbReference type="Proteomes" id="UP000010846"/>
    </source>
</evidence>
<evidence type="ECO:0008006" key="3">
    <source>
        <dbReference type="Google" id="ProtNLM"/>
    </source>
</evidence>
<accession>L0ID24</accession>
<organism evidence="1 2">
    <name type="scientific">Halovivax ruber (strain DSM 18193 / JCM 13892 / XH-70)</name>
    <dbReference type="NCBI Taxonomy" id="797302"/>
    <lineage>
        <taxon>Archaea</taxon>
        <taxon>Methanobacteriati</taxon>
        <taxon>Methanobacteriota</taxon>
        <taxon>Stenosarchaea group</taxon>
        <taxon>Halobacteria</taxon>
        <taxon>Halobacteriales</taxon>
        <taxon>Natrialbaceae</taxon>
        <taxon>Halovivax</taxon>
    </lineage>
</organism>